<evidence type="ECO:0000259" key="6">
    <source>
        <dbReference type="PROSITE" id="PS50931"/>
    </source>
</evidence>
<evidence type="ECO:0000256" key="1">
    <source>
        <dbReference type="ARBA" id="ARBA00009437"/>
    </source>
</evidence>
<evidence type="ECO:0000313" key="7">
    <source>
        <dbReference type="EMBL" id="UNM13370.1"/>
    </source>
</evidence>
<proteinExistence type="inferred from homology"/>
<reference evidence="7 8" key="1">
    <citation type="submission" date="2021-03" db="EMBL/GenBank/DDBJ databases">
        <title>Complete genome of Streptomyces formicae strain 1H-GS9 (DSM 100524).</title>
        <authorList>
            <person name="Atanasov K.E."/>
            <person name="Altabella T."/>
            <person name="Ferrer A."/>
        </authorList>
    </citation>
    <scope>NUCLEOTIDE SEQUENCE [LARGE SCALE GENOMIC DNA]</scope>
    <source>
        <strain evidence="7 8">1H-GS9</strain>
    </source>
</reference>
<evidence type="ECO:0000256" key="5">
    <source>
        <dbReference type="SAM" id="MobiDB-lite"/>
    </source>
</evidence>
<dbReference type="PANTHER" id="PTHR30346">
    <property type="entry name" value="TRANSCRIPTIONAL DUAL REGULATOR HCAR-RELATED"/>
    <property type="match status" value="1"/>
</dbReference>
<comment type="similarity">
    <text evidence="1">Belongs to the LysR transcriptional regulatory family.</text>
</comment>
<feature type="region of interest" description="Disordered" evidence="5">
    <location>
        <begin position="302"/>
        <end position="328"/>
    </location>
</feature>
<dbReference type="InterPro" id="IPR036388">
    <property type="entry name" value="WH-like_DNA-bd_sf"/>
</dbReference>
<dbReference type="RefSeq" id="WP_242332197.1">
    <property type="nucleotide sequence ID" value="NZ_CP071872.1"/>
</dbReference>
<feature type="domain" description="HTH lysR-type" evidence="6">
    <location>
        <begin position="2"/>
        <end position="59"/>
    </location>
</feature>
<keyword evidence="2" id="KW-0805">Transcription regulation</keyword>
<organism evidence="7 8">
    <name type="scientific">Streptomyces formicae</name>
    <dbReference type="NCBI Taxonomy" id="1616117"/>
    <lineage>
        <taxon>Bacteria</taxon>
        <taxon>Bacillati</taxon>
        <taxon>Actinomycetota</taxon>
        <taxon>Actinomycetes</taxon>
        <taxon>Kitasatosporales</taxon>
        <taxon>Streptomycetaceae</taxon>
        <taxon>Streptomyces</taxon>
    </lineage>
</organism>
<dbReference type="SUPFAM" id="SSF53850">
    <property type="entry name" value="Periplasmic binding protein-like II"/>
    <property type="match status" value="1"/>
</dbReference>
<protein>
    <submittedName>
        <fullName evidence="7">LysR family transcriptional regulator</fullName>
    </submittedName>
</protein>
<sequence>MLELRQLQVLKAIAQEGSLAAAARALHYTQPTITHHLGVLESHFDAHLVQRGPRGAALTELGAALLPHAEAVIERLRLAEREVRDMAERGTHTLHIGTFPTAGALLLPPAVKAVRQGGVHVSLTEGELPALLKGLRARELHAALVFSQPGDRLDLDDDFELHPLLNDPLLLVLPEDHRCAGLDRVPLEELRHDDWIGAADPRDPCDRVLSWACAQHSFEPVTALRTDDYAVVQGFVAAGTGVSLVPRLALGTPRDDVAVRQLTGPPLAREISVAVLRTTAARSIQDLLEALTRQAAQIRRRWGLPEAETDQDTGTAADTGSGSGRGRA</sequence>
<dbReference type="Pfam" id="PF03466">
    <property type="entry name" value="LysR_substrate"/>
    <property type="match status" value="1"/>
</dbReference>
<dbReference type="InterPro" id="IPR005119">
    <property type="entry name" value="LysR_subst-bd"/>
</dbReference>
<gene>
    <name evidence="7" type="ORF">J4032_19445</name>
</gene>
<evidence type="ECO:0000256" key="4">
    <source>
        <dbReference type="ARBA" id="ARBA00023163"/>
    </source>
</evidence>
<dbReference type="PROSITE" id="PS50931">
    <property type="entry name" value="HTH_LYSR"/>
    <property type="match status" value="1"/>
</dbReference>
<evidence type="ECO:0000256" key="2">
    <source>
        <dbReference type="ARBA" id="ARBA00023015"/>
    </source>
</evidence>
<dbReference type="Gene3D" id="3.40.190.10">
    <property type="entry name" value="Periplasmic binding protein-like II"/>
    <property type="match status" value="2"/>
</dbReference>
<dbReference type="SUPFAM" id="SSF46785">
    <property type="entry name" value="Winged helix' DNA-binding domain"/>
    <property type="match status" value="1"/>
</dbReference>
<keyword evidence="4" id="KW-0804">Transcription</keyword>
<accession>A0ABY3WS20</accession>
<name>A0ABY3WS20_9ACTN</name>
<dbReference type="Gene3D" id="1.10.10.10">
    <property type="entry name" value="Winged helix-like DNA-binding domain superfamily/Winged helix DNA-binding domain"/>
    <property type="match status" value="1"/>
</dbReference>
<dbReference type="InterPro" id="IPR000847">
    <property type="entry name" value="LysR_HTH_N"/>
</dbReference>
<dbReference type="PANTHER" id="PTHR30346:SF29">
    <property type="entry name" value="LYSR SUBSTRATE-BINDING"/>
    <property type="match status" value="1"/>
</dbReference>
<dbReference type="InterPro" id="IPR036390">
    <property type="entry name" value="WH_DNA-bd_sf"/>
</dbReference>
<evidence type="ECO:0000256" key="3">
    <source>
        <dbReference type="ARBA" id="ARBA00023125"/>
    </source>
</evidence>
<keyword evidence="3" id="KW-0238">DNA-binding</keyword>
<evidence type="ECO:0000313" key="8">
    <source>
        <dbReference type="Proteomes" id="UP000828924"/>
    </source>
</evidence>
<keyword evidence="8" id="KW-1185">Reference proteome</keyword>
<dbReference type="EMBL" id="CP071872">
    <property type="protein sequence ID" value="UNM13370.1"/>
    <property type="molecule type" value="Genomic_DNA"/>
</dbReference>
<dbReference type="Pfam" id="PF00126">
    <property type="entry name" value="HTH_1"/>
    <property type="match status" value="1"/>
</dbReference>
<dbReference type="Proteomes" id="UP000828924">
    <property type="component" value="Chromosome"/>
</dbReference>